<evidence type="ECO:0000256" key="2">
    <source>
        <dbReference type="ARBA" id="ARBA00009077"/>
    </source>
</evidence>
<dbReference type="Pfam" id="PF01053">
    <property type="entry name" value="Cys_Met_Meta_PP"/>
    <property type="match status" value="1"/>
</dbReference>
<evidence type="ECO:0000256" key="9">
    <source>
        <dbReference type="RuleBase" id="RU362118"/>
    </source>
</evidence>
<accession>A0A5R9BLF0</accession>
<name>A0A5R9BLF0_9MICC</name>
<evidence type="ECO:0000256" key="7">
    <source>
        <dbReference type="ARBA" id="ARBA00052699"/>
    </source>
</evidence>
<evidence type="ECO:0000256" key="1">
    <source>
        <dbReference type="ARBA" id="ARBA00001933"/>
    </source>
</evidence>
<evidence type="ECO:0000313" key="12">
    <source>
        <dbReference type="Proteomes" id="UP000310458"/>
    </source>
</evidence>
<protein>
    <recommendedName>
        <fullName evidence="4">homocysteine desulfhydrase</fullName>
        <ecNumber evidence="4">4.4.1.2</ecNumber>
    </recommendedName>
    <alternativeName>
        <fullName evidence="5">Homocysteine desulfhydrase</fullName>
    </alternativeName>
</protein>
<dbReference type="GO" id="GO:0004123">
    <property type="term" value="F:cystathionine gamma-lyase activity"/>
    <property type="evidence" value="ECO:0007669"/>
    <property type="project" value="TreeGrafter"/>
</dbReference>
<comment type="cofactor">
    <cofactor evidence="1 9">
        <name>pyridoxal 5'-phosphate</name>
        <dbReference type="ChEBI" id="CHEBI:597326"/>
    </cofactor>
</comment>
<dbReference type="GO" id="GO:0018826">
    <property type="term" value="F:methionine gamma-lyase activity"/>
    <property type="evidence" value="ECO:0007669"/>
    <property type="project" value="UniProtKB-EC"/>
</dbReference>
<feature type="region of interest" description="Disordered" evidence="10">
    <location>
        <begin position="1"/>
        <end position="26"/>
    </location>
</feature>
<reference evidence="11 12" key="1">
    <citation type="submission" date="2019-05" db="EMBL/GenBank/DDBJ databases">
        <title>Nesterenkonia sp. GY074 isolated from the Southern Atlantic Ocean.</title>
        <authorList>
            <person name="Zhang G."/>
        </authorList>
    </citation>
    <scope>NUCLEOTIDE SEQUENCE [LARGE SCALE GENOMIC DNA]</scope>
    <source>
        <strain evidence="11 12">GY074</strain>
    </source>
</reference>
<keyword evidence="3 8" id="KW-0663">Pyridoxal phosphate</keyword>
<comment type="similarity">
    <text evidence="2 9">Belongs to the trans-sulfuration enzymes family.</text>
</comment>
<dbReference type="PIRSF" id="PIRSF001434">
    <property type="entry name" value="CGS"/>
    <property type="match status" value="1"/>
</dbReference>
<comment type="caution">
    <text evidence="11">The sequence shown here is derived from an EMBL/GenBank/DDBJ whole genome shotgun (WGS) entry which is preliminary data.</text>
</comment>
<keyword evidence="12" id="KW-1185">Reference proteome</keyword>
<dbReference type="EMBL" id="VAVZ01000001">
    <property type="protein sequence ID" value="TLQ01514.1"/>
    <property type="molecule type" value="Genomic_DNA"/>
</dbReference>
<evidence type="ECO:0000313" key="11">
    <source>
        <dbReference type="EMBL" id="TLQ01514.1"/>
    </source>
</evidence>
<dbReference type="InterPro" id="IPR015421">
    <property type="entry name" value="PyrdxlP-dep_Trfase_major"/>
</dbReference>
<dbReference type="Proteomes" id="UP000310458">
    <property type="component" value="Unassembled WGS sequence"/>
</dbReference>
<gene>
    <name evidence="11" type="ORF">FEF26_00645</name>
</gene>
<dbReference type="OrthoDB" id="9780685at2"/>
<dbReference type="GO" id="GO:0005737">
    <property type="term" value="C:cytoplasm"/>
    <property type="evidence" value="ECO:0007669"/>
    <property type="project" value="TreeGrafter"/>
</dbReference>
<evidence type="ECO:0000256" key="8">
    <source>
        <dbReference type="PIRSR" id="PIRSR001434-2"/>
    </source>
</evidence>
<dbReference type="SUPFAM" id="SSF53383">
    <property type="entry name" value="PLP-dependent transferases"/>
    <property type="match status" value="1"/>
</dbReference>
<feature type="modified residue" description="N6-(pyridoxal phosphate)lysine" evidence="8">
    <location>
        <position position="206"/>
    </location>
</feature>
<dbReference type="GO" id="GO:0003962">
    <property type="term" value="F:cystathionine gamma-synthase activity"/>
    <property type="evidence" value="ECO:0007669"/>
    <property type="project" value="TreeGrafter"/>
</dbReference>
<dbReference type="InterPro" id="IPR000277">
    <property type="entry name" value="Cys/Met-Metab_PyrdxlP-dep_enz"/>
</dbReference>
<dbReference type="InterPro" id="IPR015424">
    <property type="entry name" value="PyrdxlP-dep_Trfase"/>
</dbReference>
<dbReference type="Gene3D" id="3.40.640.10">
    <property type="entry name" value="Type I PLP-dependent aspartate aminotransferase-like (Major domain)"/>
    <property type="match status" value="1"/>
</dbReference>
<comment type="catalytic activity">
    <reaction evidence="7">
        <text>L-methionine + H2O = methanethiol + 2-oxobutanoate + NH4(+)</text>
        <dbReference type="Rhea" id="RHEA:23800"/>
        <dbReference type="ChEBI" id="CHEBI:15377"/>
        <dbReference type="ChEBI" id="CHEBI:16007"/>
        <dbReference type="ChEBI" id="CHEBI:16763"/>
        <dbReference type="ChEBI" id="CHEBI:28938"/>
        <dbReference type="ChEBI" id="CHEBI:57844"/>
        <dbReference type="EC" id="4.4.1.11"/>
    </reaction>
    <physiologicalReaction direction="left-to-right" evidence="7">
        <dbReference type="Rhea" id="RHEA:23801"/>
    </physiologicalReaction>
</comment>
<dbReference type="GO" id="GO:0019346">
    <property type="term" value="P:transsulfuration"/>
    <property type="evidence" value="ECO:0007669"/>
    <property type="project" value="InterPro"/>
</dbReference>
<dbReference type="GO" id="GO:0047982">
    <property type="term" value="F:homocysteine desulfhydrase activity"/>
    <property type="evidence" value="ECO:0007669"/>
    <property type="project" value="UniProtKB-EC"/>
</dbReference>
<dbReference type="EC" id="4.4.1.2" evidence="4"/>
<dbReference type="RefSeq" id="WP_138251592.1">
    <property type="nucleotide sequence ID" value="NZ_VAVZ01000001.1"/>
</dbReference>
<evidence type="ECO:0000256" key="5">
    <source>
        <dbReference type="ARBA" id="ARBA00047199"/>
    </source>
</evidence>
<dbReference type="Gene3D" id="3.90.1150.10">
    <property type="entry name" value="Aspartate Aminotransferase, domain 1"/>
    <property type="match status" value="1"/>
</dbReference>
<sequence length="390" mass="42180">MPMTHHRRTRIVAAGRPHEPNSPVNPAVDFTSTFTYRPSVEYPQVYAREGIPSFEPLEELLAELEDGAHGLLFSSGQSAISAMLSQLPLGGHLIIPQHAYMGFASMAQHMADKGLFTLHRVNIADTEQVLATVRKVAADAHAATTKATLWIESPTNPMLEVADVPVLLAEAKALGVTTAVDNTFATPLRQNPLHHGADVVIHSVTKFLSGHSDVIMGAAVTNDAELNAELRAHRNLHGTIPGPMEVFLALRGVRTLAVRLDAAERNAGYLASRLSELLGEDSLPLVAVSYPGLPDHPQFDRATQLLRGFGAIITVEMTSKQTADAVLENMEVWTPATSLGGVESLAERRRRHPGEPETVPEGLIRLSVGIEDPEDLYTDLLHAMRSAAEN</sequence>
<dbReference type="FunFam" id="3.40.640.10:FF:000046">
    <property type="entry name" value="Cystathionine gamma-lyase"/>
    <property type="match status" value="1"/>
</dbReference>
<dbReference type="PANTHER" id="PTHR11808:SF15">
    <property type="entry name" value="CYSTATHIONINE GAMMA-LYASE"/>
    <property type="match status" value="1"/>
</dbReference>
<proteinExistence type="inferred from homology"/>
<evidence type="ECO:0000256" key="4">
    <source>
        <dbReference type="ARBA" id="ARBA00047175"/>
    </source>
</evidence>
<comment type="catalytic activity">
    <reaction evidence="6">
        <text>L-homocysteine + H2O = 2-oxobutanoate + hydrogen sulfide + NH4(+) + H(+)</text>
        <dbReference type="Rhea" id="RHEA:14501"/>
        <dbReference type="ChEBI" id="CHEBI:15377"/>
        <dbReference type="ChEBI" id="CHEBI:15378"/>
        <dbReference type="ChEBI" id="CHEBI:16763"/>
        <dbReference type="ChEBI" id="CHEBI:28938"/>
        <dbReference type="ChEBI" id="CHEBI:29919"/>
        <dbReference type="ChEBI" id="CHEBI:58199"/>
        <dbReference type="EC" id="4.4.1.2"/>
    </reaction>
    <physiologicalReaction direction="left-to-right" evidence="6">
        <dbReference type="Rhea" id="RHEA:14502"/>
    </physiologicalReaction>
</comment>
<dbReference type="GO" id="GO:0019343">
    <property type="term" value="P:cysteine biosynthetic process via cystathionine"/>
    <property type="evidence" value="ECO:0007669"/>
    <property type="project" value="TreeGrafter"/>
</dbReference>
<evidence type="ECO:0000256" key="3">
    <source>
        <dbReference type="ARBA" id="ARBA00022898"/>
    </source>
</evidence>
<feature type="compositionally biased region" description="Basic residues" evidence="10">
    <location>
        <begin position="1"/>
        <end position="10"/>
    </location>
</feature>
<evidence type="ECO:0000256" key="10">
    <source>
        <dbReference type="SAM" id="MobiDB-lite"/>
    </source>
</evidence>
<dbReference type="PANTHER" id="PTHR11808">
    <property type="entry name" value="TRANS-SULFURATION ENZYME FAMILY MEMBER"/>
    <property type="match status" value="1"/>
</dbReference>
<dbReference type="InterPro" id="IPR015422">
    <property type="entry name" value="PyrdxlP-dep_Trfase_small"/>
</dbReference>
<dbReference type="AlphaFoldDB" id="A0A5R9BLF0"/>
<dbReference type="GO" id="GO:0030170">
    <property type="term" value="F:pyridoxal phosphate binding"/>
    <property type="evidence" value="ECO:0007669"/>
    <property type="project" value="InterPro"/>
</dbReference>
<organism evidence="11 12">
    <name type="scientific">Nesterenkonia salmonea</name>
    <dbReference type="NCBI Taxonomy" id="1804987"/>
    <lineage>
        <taxon>Bacteria</taxon>
        <taxon>Bacillati</taxon>
        <taxon>Actinomycetota</taxon>
        <taxon>Actinomycetes</taxon>
        <taxon>Micrococcales</taxon>
        <taxon>Micrococcaceae</taxon>
        <taxon>Nesterenkonia</taxon>
    </lineage>
</organism>
<evidence type="ECO:0000256" key="6">
    <source>
        <dbReference type="ARBA" id="ARBA00048780"/>
    </source>
</evidence>